<sequence length="93" mass="10440">MSVKWKLLSMFAAVAVMMGACSNNEGTATMKTEESEQTDAKPKEEKRGEKAAEIEKEEANYADVFKQALAELEKAKQGQKVDFDKVTKLYEEE</sequence>
<dbReference type="Proteomes" id="UP000532769">
    <property type="component" value="Unassembled WGS sequence"/>
</dbReference>
<dbReference type="RefSeq" id="WP_243846026.1">
    <property type="nucleotide sequence ID" value="NZ_JAASRS010000001.1"/>
</dbReference>
<evidence type="ECO:0000256" key="1">
    <source>
        <dbReference type="SAM" id="MobiDB-lite"/>
    </source>
</evidence>
<feature type="signal peptide" evidence="2">
    <location>
        <begin position="1"/>
        <end position="22"/>
    </location>
</feature>
<dbReference type="AlphaFoldDB" id="A0A846MJ52"/>
<keyword evidence="4" id="KW-1185">Reference proteome</keyword>
<evidence type="ECO:0000313" key="3">
    <source>
        <dbReference type="EMBL" id="NIK15662.1"/>
    </source>
</evidence>
<comment type="caution">
    <text evidence="3">The sequence shown here is derived from an EMBL/GenBank/DDBJ whole genome shotgun (WGS) entry which is preliminary data.</text>
</comment>
<organism evidence="3 4">
    <name type="scientific">Saccharococcus thermophilus</name>
    <dbReference type="NCBI Taxonomy" id="29396"/>
    <lineage>
        <taxon>Bacteria</taxon>
        <taxon>Bacillati</taxon>
        <taxon>Bacillota</taxon>
        <taxon>Bacilli</taxon>
        <taxon>Bacillales</taxon>
        <taxon>Anoxybacillaceae</taxon>
        <taxon>Saccharococcus</taxon>
    </lineage>
</organism>
<accession>A0A846MJ52</accession>
<reference evidence="3 4" key="1">
    <citation type="submission" date="2020-03" db="EMBL/GenBank/DDBJ databases">
        <title>Genomic Encyclopedia of Archaeal and Bacterial Type Strains, Phase II (KMG-II): from individual species to whole genera.</title>
        <authorList>
            <person name="Goeker M."/>
        </authorList>
    </citation>
    <scope>NUCLEOTIDE SEQUENCE [LARGE SCALE GENOMIC DNA]</scope>
    <source>
        <strain evidence="3 4">DSM 4749</strain>
    </source>
</reference>
<feature type="region of interest" description="Disordered" evidence="1">
    <location>
        <begin position="25"/>
        <end position="55"/>
    </location>
</feature>
<proteinExistence type="predicted"/>
<name>A0A846MJ52_9BACL</name>
<dbReference type="EMBL" id="JAASRS010000001">
    <property type="protein sequence ID" value="NIK15662.1"/>
    <property type="molecule type" value="Genomic_DNA"/>
</dbReference>
<gene>
    <name evidence="3" type="ORF">BDD39_002172</name>
</gene>
<protein>
    <submittedName>
        <fullName evidence="3">Uncharacterized protein</fullName>
    </submittedName>
</protein>
<evidence type="ECO:0000313" key="4">
    <source>
        <dbReference type="Proteomes" id="UP000532769"/>
    </source>
</evidence>
<evidence type="ECO:0000256" key="2">
    <source>
        <dbReference type="SAM" id="SignalP"/>
    </source>
</evidence>
<dbReference type="PROSITE" id="PS51257">
    <property type="entry name" value="PROKAR_LIPOPROTEIN"/>
    <property type="match status" value="1"/>
</dbReference>
<keyword evidence="2" id="KW-0732">Signal</keyword>
<feature type="compositionally biased region" description="Basic and acidic residues" evidence="1">
    <location>
        <begin position="31"/>
        <end position="55"/>
    </location>
</feature>
<feature type="chain" id="PRO_5038636042" evidence="2">
    <location>
        <begin position="23"/>
        <end position="93"/>
    </location>
</feature>